<keyword evidence="10" id="KW-1185">Reference proteome</keyword>
<protein>
    <recommendedName>
        <fullName evidence="8">Amino acid transporter transmembrane domain-containing protein</fullName>
    </recommendedName>
</protein>
<keyword evidence="2" id="KW-0813">Transport</keyword>
<evidence type="ECO:0000313" key="10">
    <source>
        <dbReference type="Proteomes" id="UP001318860"/>
    </source>
</evidence>
<reference evidence="9 10" key="1">
    <citation type="journal article" date="2021" name="Comput. Struct. Biotechnol. J.">
        <title>De novo genome assembly of the potent medicinal plant Rehmannia glutinosa using nanopore technology.</title>
        <authorList>
            <person name="Ma L."/>
            <person name="Dong C."/>
            <person name="Song C."/>
            <person name="Wang X."/>
            <person name="Zheng X."/>
            <person name="Niu Y."/>
            <person name="Chen S."/>
            <person name="Feng W."/>
        </authorList>
    </citation>
    <scope>NUCLEOTIDE SEQUENCE [LARGE SCALE GENOMIC DNA]</scope>
    <source>
        <strain evidence="9">DH-2019</strain>
    </source>
</reference>
<feature type="domain" description="Amino acid transporter transmembrane" evidence="8">
    <location>
        <begin position="9"/>
        <end position="433"/>
    </location>
</feature>
<feature type="transmembrane region" description="Helical" evidence="7">
    <location>
        <begin position="379"/>
        <end position="399"/>
    </location>
</feature>
<keyword evidence="5 7" id="KW-1133">Transmembrane helix</keyword>
<evidence type="ECO:0000256" key="1">
    <source>
        <dbReference type="ARBA" id="ARBA00004370"/>
    </source>
</evidence>
<feature type="transmembrane region" description="Helical" evidence="7">
    <location>
        <begin position="353"/>
        <end position="373"/>
    </location>
</feature>
<evidence type="ECO:0000256" key="7">
    <source>
        <dbReference type="SAM" id="Phobius"/>
    </source>
</evidence>
<feature type="transmembrane region" description="Helical" evidence="7">
    <location>
        <begin position="166"/>
        <end position="191"/>
    </location>
</feature>
<gene>
    <name evidence="9" type="ORF">DH2020_008754</name>
</gene>
<proteinExistence type="predicted"/>
<feature type="transmembrane region" description="Helical" evidence="7">
    <location>
        <begin position="211"/>
        <end position="233"/>
    </location>
</feature>
<sequence>MCFQPTERSGTIWTALAHIITAVIGSGVLSLAWSISQLGWIAGPLIMLAFASVTLTSAFLLCNCYKSPDLNNGMHINGSYLDAVQRILGKKSAWICGIIVRINFIKLGIVYTITASISMRAIQRSNCFHSKGHKAACRYGETHYMLIFGIVQVIVSQIPDFRNTEWLSVIAAIMSFTYSGIGSALGMAKVIENGEIKGSIGGVPTSTAAKKVWSISQALGDIAFAFPFSVIFLEIMDTLKSNPPEKVTMKKASVMAVCVTTFFYFCCGGFGYAAFGNSTPGNLLTGFGFYEPYWLIDFANACVVLHLVGGYQVFSQPLYASIEKSFANKFPNNRFVHYNLKQVPVLRLNPMRLCLRTACVGFTTGFAILFPYFNQVVGVAGAINFWPVVVYFPVEMYLVQKNIRPWSRESIILRIYCFVTLLVILFAFVGSIKGLISARFS</sequence>
<keyword evidence="4" id="KW-0029">Amino-acid transport</keyword>
<evidence type="ECO:0000256" key="5">
    <source>
        <dbReference type="ARBA" id="ARBA00022989"/>
    </source>
</evidence>
<evidence type="ECO:0000256" key="2">
    <source>
        <dbReference type="ARBA" id="ARBA00022448"/>
    </source>
</evidence>
<evidence type="ECO:0000313" key="9">
    <source>
        <dbReference type="EMBL" id="KAK6154506.1"/>
    </source>
</evidence>
<feature type="transmembrane region" description="Helical" evidence="7">
    <location>
        <begin position="411"/>
        <end position="432"/>
    </location>
</feature>
<dbReference type="EMBL" id="JABTTQ020000005">
    <property type="protein sequence ID" value="KAK6154506.1"/>
    <property type="molecule type" value="Genomic_DNA"/>
</dbReference>
<dbReference type="Proteomes" id="UP001318860">
    <property type="component" value="Unassembled WGS sequence"/>
</dbReference>
<dbReference type="InterPro" id="IPR013057">
    <property type="entry name" value="AA_transpt_TM"/>
</dbReference>
<evidence type="ECO:0000256" key="6">
    <source>
        <dbReference type="ARBA" id="ARBA00023136"/>
    </source>
</evidence>
<keyword evidence="6 7" id="KW-0472">Membrane</keyword>
<accession>A0ABR0X4D6</accession>
<keyword evidence="3 7" id="KW-0812">Transmembrane</keyword>
<evidence type="ECO:0000256" key="4">
    <source>
        <dbReference type="ARBA" id="ARBA00022970"/>
    </source>
</evidence>
<name>A0ABR0X4D6_REHGL</name>
<comment type="caution">
    <text evidence="9">The sequence shown here is derived from an EMBL/GenBank/DDBJ whole genome shotgun (WGS) entry which is preliminary data.</text>
</comment>
<dbReference type="Pfam" id="PF01490">
    <property type="entry name" value="Aa_trans"/>
    <property type="match status" value="1"/>
</dbReference>
<feature type="transmembrane region" description="Helical" evidence="7">
    <location>
        <begin position="41"/>
        <end position="65"/>
    </location>
</feature>
<feature type="transmembrane region" description="Helical" evidence="7">
    <location>
        <begin position="293"/>
        <end position="314"/>
    </location>
</feature>
<feature type="transmembrane region" description="Helical" evidence="7">
    <location>
        <begin position="12"/>
        <end position="35"/>
    </location>
</feature>
<dbReference type="PANTHER" id="PTHR48017">
    <property type="entry name" value="OS05G0424000 PROTEIN-RELATED"/>
    <property type="match status" value="1"/>
</dbReference>
<organism evidence="9 10">
    <name type="scientific">Rehmannia glutinosa</name>
    <name type="common">Chinese foxglove</name>
    <dbReference type="NCBI Taxonomy" id="99300"/>
    <lineage>
        <taxon>Eukaryota</taxon>
        <taxon>Viridiplantae</taxon>
        <taxon>Streptophyta</taxon>
        <taxon>Embryophyta</taxon>
        <taxon>Tracheophyta</taxon>
        <taxon>Spermatophyta</taxon>
        <taxon>Magnoliopsida</taxon>
        <taxon>eudicotyledons</taxon>
        <taxon>Gunneridae</taxon>
        <taxon>Pentapetalae</taxon>
        <taxon>asterids</taxon>
        <taxon>lamiids</taxon>
        <taxon>Lamiales</taxon>
        <taxon>Orobanchaceae</taxon>
        <taxon>Rehmannieae</taxon>
        <taxon>Rehmannia</taxon>
    </lineage>
</organism>
<comment type="subcellular location">
    <subcellularLocation>
        <location evidence="1">Membrane</location>
    </subcellularLocation>
</comment>
<feature type="transmembrane region" description="Helical" evidence="7">
    <location>
        <begin position="254"/>
        <end position="273"/>
    </location>
</feature>
<evidence type="ECO:0000259" key="8">
    <source>
        <dbReference type="Pfam" id="PF01490"/>
    </source>
</evidence>
<evidence type="ECO:0000256" key="3">
    <source>
        <dbReference type="ARBA" id="ARBA00022692"/>
    </source>
</evidence>